<dbReference type="Pfam" id="PF10551">
    <property type="entry name" value="MULE"/>
    <property type="match status" value="1"/>
</dbReference>
<dbReference type="InterPro" id="IPR018289">
    <property type="entry name" value="MULE_transposase_dom"/>
</dbReference>
<feature type="non-terminal residue" evidence="2">
    <location>
        <position position="93"/>
    </location>
</feature>
<reference evidence="2" key="1">
    <citation type="submission" date="2021-06" db="EMBL/GenBank/DDBJ databases">
        <authorList>
            <person name="Kallberg Y."/>
            <person name="Tangrot J."/>
            <person name="Rosling A."/>
        </authorList>
    </citation>
    <scope>NUCLEOTIDE SEQUENCE</scope>
    <source>
        <strain evidence="2">FL966</strain>
    </source>
</reference>
<accession>A0A9N9KJJ5</accession>
<proteinExistence type="predicted"/>
<feature type="domain" description="MULE transposase" evidence="1">
    <location>
        <begin position="21"/>
        <end position="51"/>
    </location>
</feature>
<name>A0A9N9KJJ5_9GLOM</name>
<evidence type="ECO:0000313" key="3">
    <source>
        <dbReference type="Proteomes" id="UP000789759"/>
    </source>
</evidence>
<comment type="caution">
    <text evidence="2">The sequence shown here is derived from an EMBL/GenBank/DDBJ whole genome shotgun (WGS) entry which is preliminary data.</text>
</comment>
<dbReference type="OrthoDB" id="747268at2759"/>
<dbReference type="Proteomes" id="UP000789759">
    <property type="component" value="Unassembled WGS sequence"/>
</dbReference>
<organism evidence="2 3">
    <name type="scientific">Cetraspora pellucida</name>
    <dbReference type="NCBI Taxonomy" id="1433469"/>
    <lineage>
        <taxon>Eukaryota</taxon>
        <taxon>Fungi</taxon>
        <taxon>Fungi incertae sedis</taxon>
        <taxon>Mucoromycota</taxon>
        <taxon>Glomeromycotina</taxon>
        <taxon>Glomeromycetes</taxon>
        <taxon>Diversisporales</taxon>
        <taxon>Gigasporaceae</taxon>
        <taxon>Cetraspora</taxon>
    </lineage>
</organism>
<gene>
    <name evidence="2" type="ORF">CPELLU_LOCUS21484</name>
</gene>
<evidence type="ECO:0000259" key="1">
    <source>
        <dbReference type="Pfam" id="PF10551"/>
    </source>
</evidence>
<dbReference type="EMBL" id="CAJVQA010080131">
    <property type="protein sequence ID" value="CAG8837002.1"/>
    <property type="molecule type" value="Genomic_DNA"/>
</dbReference>
<keyword evidence="3" id="KW-1185">Reference proteome</keyword>
<sequence length="93" mass="11143">TLQQLITLKAEDPEWVVVPNIEDADPAMGAALKNMWPTTHHSHCIFHLNNNFVKKLKPIMGKSFEECYWLFYSFRNSLLEIDFEHRWMRFVEF</sequence>
<dbReference type="AlphaFoldDB" id="A0A9N9KJJ5"/>
<feature type="non-terminal residue" evidence="2">
    <location>
        <position position="1"/>
    </location>
</feature>
<evidence type="ECO:0000313" key="2">
    <source>
        <dbReference type="EMBL" id="CAG8837002.1"/>
    </source>
</evidence>
<protein>
    <submittedName>
        <fullName evidence="2">3659_t:CDS:1</fullName>
    </submittedName>
</protein>